<dbReference type="GO" id="GO:0006310">
    <property type="term" value="P:DNA recombination"/>
    <property type="evidence" value="ECO:0007669"/>
    <property type="project" value="TreeGrafter"/>
</dbReference>
<protein>
    <submittedName>
        <fullName evidence="4">Transposase</fullName>
    </submittedName>
</protein>
<sequence length="333" mass="38981">MSLIHNPHDKFFKETFGDVGMARSFLKNYLPQEILALVDLETILPQKDSYIDQELQESFSDLLFQVKIHKNEGYLYFLFEHKSYPSQGIALQLLKYMVRIWESKLKESKTDKLPLIIPMVVYHGQEKWNSSLKLSGIIDNYEQLPNAVTQYIPEYEYILYDLSTYTDQEMVGNMLLLIILRTMRDIFIKDTEAFHNILHELLISFERVEDQEKGMQFFETLIRYILSTRQDLELERIYEIAKEVSLERGEVMMTIAEKLIMEGMEKGLKKGREEGLEKGREEGLEKGREEGLEKGREETKLEVARNLLGLGIEMDKVAKATGLSEEEIRKLMN</sequence>
<reference evidence="4" key="1">
    <citation type="submission" date="2014-07" db="EMBL/GenBank/DDBJ databases">
        <authorList>
            <person name="Hornung V.Bastian."/>
        </authorList>
    </citation>
    <scope>NUCLEOTIDE SEQUENCE</scope>
    <source>
        <strain evidence="4">PCE-S</strain>
    </source>
</reference>
<dbReference type="PANTHER" id="PTHR34611:SF2">
    <property type="entry name" value="INACTIVE RECOMBINATION-PROMOTING NUCLEASE-LIKE PROTEIN RPNE-RELATED"/>
    <property type="match status" value="1"/>
</dbReference>
<dbReference type="InterPro" id="IPR006842">
    <property type="entry name" value="Transposase_31"/>
</dbReference>
<dbReference type="NCBIfam" id="TIGR01784">
    <property type="entry name" value="T_den_put_tspse"/>
    <property type="match status" value="1"/>
</dbReference>
<gene>
    <name evidence="4" type="ORF">DPCES_2193</name>
</gene>
<dbReference type="InterPro" id="IPR010106">
    <property type="entry name" value="RpnA"/>
</dbReference>
<dbReference type="PATRIC" id="fig|49338.4.peg.2362"/>
<comment type="similarity">
    <text evidence="1">Belongs to the Rpn/YhgA-like nuclease family.</text>
</comment>
<name>A0A098B159_DESHA</name>
<evidence type="ECO:0000256" key="2">
    <source>
        <dbReference type="SAM" id="MobiDB-lite"/>
    </source>
</evidence>
<dbReference type="GO" id="GO:1990238">
    <property type="term" value="F:double-stranded DNA endonuclease activity"/>
    <property type="evidence" value="ECO:0007669"/>
    <property type="project" value="TreeGrafter"/>
</dbReference>
<dbReference type="Pfam" id="PF04754">
    <property type="entry name" value="Transposase_31"/>
    <property type="match status" value="1"/>
</dbReference>
<organism evidence="4">
    <name type="scientific">Desulfitobacterium hafniense</name>
    <name type="common">Desulfitobacterium frappieri</name>
    <dbReference type="NCBI Taxonomy" id="49338"/>
    <lineage>
        <taxon>Bacteria</taxon>
        <taxon>Bacillati</taxon>
        <taxon>Bacillota</taxon>
        <taxon>Clostridia</taxon>
        <taxon>Eubacteriales</taxon>
        <taxon>Desulfitobacteriaceae</taxon>
        <taxon>Desulfitobacterium</taxon>
    </lineage>
</organism>
<dbReference type="InterPro" id="IPR051699">
    <property type="entry name" value="Rpn/YhgA-like_nuclease"/>
</dbReference>
<evidence type="ECO:0000259" key="3">
    <source>
        <dbReference type="Pfam" id="PF04754"/>
    </source>
</evidence>
<dbReference type="AlphaFoldDB" id="A0A098B159"/>
<evidence type="ECO:0000313" key="4">
    <source>
        <dbReference type="EMBL" id="CDX02080.1"/>
    </source>
</evidence>
<proteinExistence type="inferred from homology"/>
<feature type="region of interest" description="Disordered" evidence="2">
    <location>
        <begin position="270"/>
        <end position="296"/>
    </location>
</feature>
<accession>A0A098B159</accession>
<dbReference type="RefSeq" id="WP_208925631.1">
    <property type="nucleotide sequence ID" value="NZ_LK996017.1"/>
</dbReference>
<evidence type="ECO:0000256" key="1">
    <source>
        <dbReference type="ARBA" id="ARBA00009787"/>
    </source>
</evidence>
<dbReference type="PANTHER" id="PTHR34611">
    <property type="match status" value="1"/>
</dbReference>
<feature type="domain" description="Transposase (putative) YhgA-like" evidence="3">
    <location>
        <begin position="6"/>
        <end position="212"/>
    </location>
</feature>
<dbReference type="EMBL" id="LK996017">
    <property type="protein sequence ID" value="CDX02080.1"/>
    <property type="molecule type" value="Genomic_DNA"/>
</dbReference>